<gene>
    <name evidence="3" type="ORF">RCL2_002352600</name>
    <name evidence="2" type="ORF">RclHR1_08170003</name>
</gene>
<sequence length="353" mass="37938">MKALVLQKGDGKENNNFKYPAVLSEIPLPALNSDNDDVLIKLQAVAFNHRDVWIRKGSYSGLQFNSILGSDGVGIVQKTSRDESSYLIGQQVVINPGSGWEKDPKGPENKFGILGLLPLPGTFAEYIAVPRAEIFPVPDHLSATEAAAFPLAGLTAFRAIFTKANVQPGENVLITGIGGGVALIALSFISSIGANAYVTSSDESKIKKAIELGAKGGVNYKEDEWPTKLKTLLPNDRPFLDSVIDSAGGEIVSQTANLLRPGGIIACYGMTSAYGRASPPSTPLTVSAMGKNIELKGTTMGSKDEFERMLNFVKEKKIKPVISGVWHGLENAPEIFEIMNKKNQFGKLVIEFN</sequence>
<protein>
    <submittedName>
        <fullName evidence="3">Alcohol dehydrogenase</fullName>
    </submittedName>
</protein>
<feature type="domain" description="Enoyl reductase (ER)" evidence="1">
    <location>
        <begin position="12"/>
        <end position="350"/>
    </location>
</feature>
<dbReference type="InterPro" id="IPR036291">
    <property type="entry name" value="NAD(P)-bd_dom_sf"/>
</dbReference>
<keyword evidence="4" id="KW-1185">Reference proteome</keyword>
<proteinExistence type="predicted"/>
<comment type="caution">
    <text evidence="2">The sequence shown here is derived from an EMBL/GenBank/DDBJ whole genome shotgun (WGS) entry which is preliminary data.</text>
</comment>
<reference evidence="3" key="2">
    <citation type="submission" date="2019-10" db="EMBL/GenBank/DDBJ databases">
        <title>Conservation and host-specific expression of non-tandemly repeated heterogenous ribosome RNA gene in arbuscular mycorrhizal fungi.</title>
        <authorList>
            <person name="Maeda T."/>
            <person name="Kobayashi Y."/>
            <person name="Nakagawa T."/>
            <person name="Ezawa T."/>
            <person name="Yamaguchi K."/>
            <person name="Bino T."/>
            <person name="Nishimoto Y."/>
            <person name="Shigenobu S."/>
            <person name="Kawaguchi M."/>
        </authorList>
    </citation>
    <scope>NUCLEOTIDE SEQUENCE</scope>
    <source>
        <strain evidence="3">HR1</strain>
    </source>
</reference>
<dbReference type="FunFam" id="3.40.50.720:FF:000481">
    <property type="entry name" value="Alcohol dehydrogenase, variant"/>
    <property type="match status" value="1"/>
</dbReference>
<dbReference type="SUPFAM" id="SSF50129">
    <property type="entry name" value="GroES-like"/>
    <property type="match status" value="1"/>
</dbReference>
<evidence type="ECO:0000313" key="2">
    <source>
        <dbReference type="EMBL" id="GBC08495.1"/>
    </source>
</evidence>
<accession>A0A2Z6SB73</accession>
<dbReference type="InterPro" id="IPR020843">
    <property type="entry name" value="ER"/>
</dbReference>
<dbReference type="GO" id="GO:0016491">
    <property type="term" value="F:oxidoreductase activity"/>
    <property type="evidence" value="ECO:0007669"/>
    <property type="project" value="InterPro"/>
</dbReference>
<dbReference type="SMART" id="SM00829">
    <property type="entry name" value="PKS_ER"/>
    <property type="match status" value="1"/>
</dbReference>
<dbReference type="InterPro" id="IPR052711">
    <property type="entry name" value="Zinc_ADH-like"/>
</dbReference>
<evidence type="ECO:0000259" key="1">
    <source>
        <dbReference type="SMART" id="SM00829"/>
    </source>
</evidence>
<dbReference type="PANTHER" id="PTHR45033">
    <property type="match status" value="1"/>
</dbReference>
<dbReference type="Pfam" id="PF08240">
    <property type="entry name" value="ADH_N"/>
    <property type="match status" value="1"/>
</dbReference>
<dbReference type="STRING" id="94130.A0A2Z6SB73"/>
<dbReference type="OrthoDB" id="449487at2759"/>
<dbReference type="Pfam" id="PF00107">
    <property type="entry name" value="ADH_zinc_N"/>
    <property type="match status" value="1"/>
</dbReference>
<dbReference type="InterPro" id="IPR013149">
    <property type="entry name" value="ADH-like_C"/>
</dbReference>
<dbReference type="AlphaFoldDB" id="A0A2Z6SB73"/>
<dbReference type="EMBL" id="BLAL01000254">
    <property type="protein sequence ID" value="GES96924.1"/>
    <property type="molecule type" value="Genomic_DNA"/>
</dbReference>
<dbReference type="EMBL" id="BEXD01004223">
    <property type="protein sequence ID" value="GBC08495.1"/>
    <property type="molecule type" value="Genomic_DNA"/>
</dbReference>
<dbReference type="Proteomes" id="UP000615446">
    <property type="component" value="Unassembled WGS sequence"/>
</dbReference>
<dbReference type="PANTHER" id="PTHR45033:SF3">
    <property type="entry name" value="DEHYDROGENASE, PUTATIVE (AFU_ORTHOLOGUE AFUA_2G13270)-RELATED"/>
    <property type="match status" value="1"/>
</dbReference>
<evidence type="ECO:0000313" key="3">
    <source>
        <dbReference type="EMBL" id="GES96924.1"/>
    </source>
</evidence>
<dbReference type="InterPro" id="IPR011032">
    <property type="entry name" value="GroES-like_sf"/>
</dbReference>
<dbReference type="Gene3D" id="3.90.180.10">
    <property type="entry name" value="Medium-chain alcohol dehydrogenases, catalytic domain"/>
    <property type="match status" value="1"/>
</dbReference>
<dbReference type="SUPFAM" id="SSF51735">
    <property type="entry name" value="NAD(P)-binding Rossmann-fold domains"/>
    <property type="match status" value="1"/>
</dbReference>
<dbReference type="InterPro" id="IPR013154">
    <property type="entry name" value="ADH-like_N"/>
</dbReference>
<organism evidence="2 4">
    <name type="scientific">Rhizophagus clarus</name>
    <dbReference type="NCBI Taxonomy" id="94130"/>
    <lineage>
        <taxon>Eukaryota</taxon>
        <taxon>Fungi</taxon>
        <taxon>Fungi incertae sedis</taxon>
        <taxon>Mucoromycota</taxon>
        <taxon>Glomeromycotina</taxon>
        <taxon>Glomeromycetes</taxon>
        <taxon>Glomerales</taxon>
        <taxon>Glomeraceae</taxon>
        <taxon>Rhizophagus</taxon>
    </lineage>
</organism>
<dbReference type="Gene3D" id="3.40.50.720">
    <property type="entry name" value="NAD(P)-binding Rossmann-like Domain"/>
    <property type="match status" value="1"/>
</dbReference>
<name>A0A2Z6SB73_9GLOM</name>
<evidence type="ECO:0000313" key="4">
    <source>
        <dbReference type="Proteomes" id="UP000247702"/>
    </source>
</evidence>
<dbReference type="Proteomes" id="UP000247702">
    <property type="component" value="Unassembled WGS sequence"/>
</dbReference>
<reference evidence="2 4" key="1">
    <citation type="submission" date="2017-11" db="EMBL/GenBank/DDBJ databases">
        <title>The genome of Rhizophagus clarus HR1 reveals common genetic basis of auxotrophy among arbuscular mycorrhizal fungi.</title>
        <authorList>
            <person name="Kobayashi Y."/>
        </authorList>
    </citation>
    <scope>NUCLEOTIDE SEQUENCE [LARGE SCALE GENOMIC DNA]</scope>
    <source>
        <strain evidence="2 4">HR1</strain>
    </source>
</reference>